<dbReference type="OrthoDB" id="2141925at2759"/>
<feature type="region of interest" description="Disordered" evidence="7">
    <location>
        <begin position="789"/>
        <end position="835"/>
    </location>
</feature>
<keyword evidence="8" id="KW-0732">Signal</keyword>
<keyword evidence="3" id="KW-0963">Cytoplasm</keyword>
<dbReference type="Gene3D" id="1.25.40.280">
    <property type="entry name" value="alix/aip1 like domains"/>
    <property type="match status" value="1"/>
</dbReference>
<dbReference type="Gene3D" id="1.20.120.560">
    <property type="entry name" value="alix/aip1 in complex with the ypdl late domain"/>
    <property type="match status" value="1"/>
</dbReference>
<keyword evidence="4" id="KW-0967">Endosome</keyword>
<dbReference type="eggNOG" id="KOG2220">
    <property type="taxonomic scope" value="Eukaryota"/>
</dbReference>
<proteinExistence type="predicted"/>
<evidence type="ECO:0000256" key="6">
    <source>
        <dbReference type="SAM" id="Coils"/>
    </source>
</evidence>
<dbReference type="STRING" id="644223.C4R3V2"/>
<comment type="subcellular location">
    <subcellularLocation>
        <location evidence="2">Cytoplasm</location>
    </subcellularLocation>
    <subcellularLocation>
        <location evidence="1">Endosome</location>
    </subcellularLocation>
</comment>
<feature type="chain" id="PRO_5002941044" description="BRO domain-containing protein 1" evidence="8">
    <location>
        <begin position="24"/>
        <end position="835"/>
    </location>
</feature>
<evidence type="ECO:0000256" key="5">
    <source>
        <dbReference type="ARBA" id="ARBA00041284"/>
    </source>
</evidence>
<feature type="domain" description="BRO1" evidence="9">
    <location>
        <begin position="55"/>
        <end position="436"/>
    </location>
</feature>
<dbReference type="Proteomes" id="UP000000314">
    <property type="component" value="Chromosome 3"/>
</dbReference>
<dbReference type="HOGENOM" id="CLU_003661_0_0_1"/>
<dbReference type="RefSeq" id="XP_002492417.1">
    <property type="nucleotide sequence ID" value="XM_002492372.1"/>
</dbReference>
<evidence type="ECO:0000313" key="11">
    <source>
        <dbReference type="Proteomes" id="UP000000314"/>
    </source>
</evidence>
<dbReference type="Gene3D" id="1.20.140.50">
    <property type="entry name" value="alix/aip1 like domains"/>
    <property type="match status" value="1"/>
</dbReference>
<dbReference type="FunCoup" id="C4R3V2">
    <property type="interactions" value="90"/>
</dbReference>
<gene>
    <name evidence="10" type="ordered locus">PAS_chr3_1161</name>
</gene>
<keyword evidence="11" id="KW-1185">Reference proteome</keyword>
<evidence type="ECO:0000256" key="4">
    <source>
        <dbReference type="ARBA" id="ARBA00022753"/>
    </source>
</evidence>
<reference evidence="10 11" key="1">
    <citation type="journal article" date="2009" name="Nat. Biotechnol.">
        <title>Genome sequence of the recombinant protein production host Pichia pastoris.</title>
        <authorList>
            <person name="De Schutter K."/>
            <person name="Lin Y.C."/>
            <person name="Tiels P."/>
            <person name="Van Hecke A."/>
            <person name="Glinka S."/>
            <person name="Weber-Lehmann J."/>
            <person name="Rouze P."/>
            <person name="Van de Peer Y."/>
            <person name="Callewaert N."/>
        </authorList>
    </citation>
    <scope>NUCLEOTIDE SEQUENCE [LARGE SCALE GENOMIC DNA]</scope>
    <source>
        <strain evidence="11">GS115 / ATCC 20864</strain>
    </source>
</reference>
<dbReference type="PROSITE" id="PS51180">
    <property type="entry name" value="BRO1"/>
    <property type="match status" value="1"/>
</dbReference>
<dbReference type="PANTHER" id="PTHR23030:SF30">
    <property type="entry name" value="TYROSINE-PROTEIN PHOSPHATASE NON-RECEPTOR TYPE 23"/>
    <property type="match status" value="1"/>
</dbReference>
<evidence type="ECO:0000256" key="1">
    <source>
        <dbReference type="ARBA" id="ARBA00004177"/>
    </source>
</evidence>
<dbReference type="GO" id="GO:0005768">
    <property type="term" value="C:endosome"/>
    <property type="evidence" value="ECO:0007669"/>
    <property type="project" value="UniProtKB-SubCell"/>
</dbReference>
<evidence type="ECO:0000256" key="7">
    <source>
        <dbReference type="SAM" id="MobiDB-lite"/>
    </source>
</evidence>
<dbReference type="InterPro" id="IPR038499">
    <property type="entry name" value="BRO1_sf"/>
</dbReference>
<dbReference type="InParanoid" id="C4R3V2"/>
<dbReference type="InterPro" id="IPR025304">
    <property type="entry name" value="ALIX_V_dom"/>
</dbReference>
<dbReference type="PANTHER" id="PTHR23030">
    <property type="entry name" value="PCD6 INTERACTING PROTEIN-RELATED"/>
    <property type="match status" value="1"/>
</dbReference>
<dbReference type="InterPro" id="IPR004328">
    <property type="entry name" value="BRO1_dom"/>
</dbReference>
<accession>C4R3V2</accession>
<dbReference type="CDD" id="cd09242">
    <property type="entry name" value="BRO1_ScBro1_like"/>
    <property type="match status" value="1"/>
</dbReference>
<protein>
    <recommendedName>
        <fullName evidence="5">BRO domain-containing protein 1</fullName>
    </recommendedName>
</protein>
<dbReference type="Pfam" id="PF03097">
    <property type="entry name" value="BRO1"/>
    <property type="match status" value="1"/>
</dbReference>
<feature type="coiled-coil region" evidence="6">
    <location>
        <begin position="494"/>
        <end position="521"/>
    </location>
</feature>
<dbReference type="SMR" id="C4R3V2"/>
<evidence type="ECO:0000256" key="8">
    <source>
        <dbReference type="SAM" id="SignalP"/>
    </source>
</evidence>
<dbReference type="SMART" id="SM01041">
    <property type="entry name" value="BRO1"/>
    <property type="match status" value="1"/>
</dbReference>
<dbReference type="GO" id="GO:0043328">
    <property type="term" value="P:protein transport to vacuole involved in ubiquitin-dependent protein catabolic process via the multivesicular body sorting pathway"/>
    <property type="evidence" value="ECO:0007669"/>
    <property type="project" value="TreeGrafter"/>
</dbReference>
<feature type="signal peptide" evidence="8">
    <location>
        <begin position="1"/>
        <end position="23"/>
    </location>
</feature>
<sequence>MTKTELGFRYLISSLALCLLTSSNPELHYSKMDKDPGSYNSSIKLVPNPQLMKTPLITLPLKKTKDDTDWKSALDSHIKLAYGANHEFSNEIDTFSAIRSDIHNLKPDVLGRDILYKYYGQLELLGLRIPIKHLNVSFTWYDAFKTSSKVKQHSTAFEKASVLFNLAATFSELGKSSLSEGNFKASYTNFQYSAGILQFIAENFLHAPSGDLDPEVVTTFQKVMIAQAQEIFLLKMFDDDSANVKHSLAAKLAKAASNMYESITEPLKGFLSKGVPITFSQLTAYKAIYYDALAHYHNALHNKATSKYGAAIADLKEAESQLKECENTFLPSDFKQIGDFQSELSELIKIELPSIEKDNEFVFNDHVPSTAPIIKPLEGARPISLADQDFSATVGKDLFEKIIPMSVHEQSSLYSEMQAQLLREEGSNVELLDEELSSLMSYLNLPKSILELKELLEIKPDELRLDFSDSTQELDPRILSAALEIQDSSYVTEAQAVRRIKEELLSKLNNTQNLLLNEERNYSENKLRYGAKWTQQPSTMLNSSYKQNLTRTRKSLEDASLSDKKLESMISPYQYVLNILSGGPHSSELRNAFNPSLPDSEVSLLDIDDRSFNTKAKIGQLDSKVQELHNLRKERANTYNDLKTAVRKDDISSIILINKDNPNMEENVFRKELLKFQPYRNRIEATGERQNLLMQEIKVLMSEVLNDPTIKKNRLSKHSQKETQSKQLNNYLDAYKQWKTYVTGLKQANSFYKQLFNLVNEQHNSVVNYTNQRQMEANALGQDSLSYGLGSLNLEGTSQPPPRPPKDSDQDPYKNPSVFDPLLYASFSDNNQSRR</sequence>
<dbReference type="Pfam" id="PF13949">
    <property type="entry name" value="ALIX_LYPXL_bnd"/>
    <property type="match status" value="1"/>
</dbReference>
<dbReference type="EMBL" id="FN392321">
    <property type="protein sequence ID" value="CAY70201.1"/>
    <property type="molecule type" value="Genomic_DNA"/>
</dbReference>
<dbReference type="GeneID" id="8199959"/>
<evidence type="ECO:0000256" key="3">
    <source>
        <dbReference type="ARBA" id="ARBA00022490"/>
    </source>
</evidence>
<evidence type="ECO:0000313" key="10">
    <source>
        <dbReference type="EMBL" id="CAY70201.1"/>
    </source>
</evidence>
<keyword evidence="6" id="KW-0175">Coiled coil</keyword>
<organism evidence="10 11">
    <name type="scientific">Komagataella phaffii (strain GS115 / ATCC 20864)</name>
    <name type="common">Yeast</name>
    <name type="synonym">Pichia pastoris</name>
    <dbReference type="NCBI Taxonomy" id="644223"/>
    <lineage>
        <taxon>Eukaryota</taxon>
        <taxon>Fungi</taxon>
        <taxon>Dikarya</taxon>
        <taxon>Ascomycota</taxon>
        <taxon>Saccharomycotina</taxon>
        <taxon>Pichiomycetes</taxon>
        <taxon>Pichiales</taxon>
        <taxon>Pichiaceae</taxon>
        <taxon>Komagataella</taxon>
    </lineage>
</organism>
<name>C4R3V2_KOMPG</name>
<dbReference type="OMA" id="YLKRSYG"/>
<evidence type="ECO:0000259" key="9">
    <source>
        <dbReference type="PROSITE" id="PS51180"/>
    </source>
</evidence>
<evidence type="ECO:0000256" key="2">
    <source>
        <dbReference type="ARBA" id="ARBA00004496"/>
    </source>
</evidence>
<dbReference type="KEGG" id="ppa:PAS_chr3_1161"/>
<dbReference type="AlphaFoldDB" id="C4R3V2"/>